<keyword evidence="3" id="KW-0645">Protease</keyword>
<evidence type="ECO:0000259" key="2">
    <source>
        <dbReference type="Pfam" id="PF02517"/>
    </source>
</evidence>
<feature type="transmembrane region" description="Helical" evidence="1">
    <location>
        <begin position="164"/>
        <end position="184"/>
    </location>
</feature>
<dbReference type="InterPro" id="IPR003675">
    <property type="entry name" value="Rce1/LyrA-like_dom"/>
</dbReference>
<dbReference type="RefSeq" id="WP_014099092.1">
    <property type="nucleotide sequence ID" value="NZ_CP072642.1"/>
</dbReference>
<feature type="transmembrane region" description="Helical" evidence="1">
    <location>
        <begin position="128"/>
        <end position="144"/>
    </location>
</feature>
<dbReference type="Pfam" id="PF02517">
    <property type="entry name" value="Rce1-like"/>
    <property type="match status" value="1"/>
</dbReference>
<keyword evidence="1" id="KW-1133">Transmembrane helix</keyword>
<evidence type="ECO:0000256" key="1">
    <source>
        <dbReference type="SAM" id="Phobius"/>
    </source>
</evidence>
<sequence>MPVFRRWVATRPVACFFGLTVLLSWSYWLTLLASGQQVRPGSSATHLPGLLGPLVAAVIITWLAFGQAALLAFIKSALVLPHPRFQNALLASSPLLIAGVTFLGLAAAGGELPSRQAFCAYPGAPADTPLLILLPAVLLLNGYGEEAGWRGFATRHLAPKLGRFRATLVVASVWAVWHAPLFWLNASMQALVGPVLLGWGFGLLCAAFLLAGLYFLSQESVLVVAVWHTLYNFTVATPAGTGTPAALITTVVIVWGAWFAFVWSREPNSSNA</sequence>
<feature type="transmembrane region" description="Helical" evidence="1">
    <location>
        <begin position="245"/>
        <end position="263"/>
    </location>
</feature>
<feature type="transmembrane region" description="Helical" evidence="1">
    <location>
        <begin position="85"/>
        <end position="108"/>
    </location>
</feature>
<accession>A0ABX8B4B2</accession>
<evidence type="ECO:0000313" key="3">
    <source>
        <dbReference type="EMBL" id="QUV94406.1"/>
    </source>
</evidence>
<keyword evidence="3" id="KW-0482">Metalloprotease</keyword>
<keyword evidence="4" id="KW-1185">Reference proteome</keyword>
<feature type="transmembrane region" description="Helical" evidence="1">
    <location>
        <begin position="50"/>
        <end position="73"/>
    </location>
</feature>
<dbReference type="PANTHER" id="PTHR35797">
    <property type="entry name" value="PROTEASE-RELATED"/>
    <property type="match status" value="1"/>
</dbReference>
<feature type="transmembrane region" description="Helical" evidence="1">
    <location>
        <begin position="221"/>
        <end position="239"/>
    </location>
</feature>
<dbReference type="PANTHER" id="PTHR35797:SF1">
    <property type="entry name" value="PROTEASE"/>
    <property type="match status" value="1"/>
</dbReference>
<dbReference type="GO" id="GO:0008237">
    <property type="term" value="F:metallopeptidase activity"/>
    <property type="evidence" value="ECO:0007669"/>
    <property type="project" value="UniProtKB-KW"/>
</dbReference>
<reference evidence="3 4" key="1">
    <citation type="submission" date="2021-03" db="EMBL/GenBank/DDBJ databases">
        <title>Genomic and phenotypic characterization of Chloracidobacterium isolates provides evidence for multiple species.</title>
        <authorList>
            <person name="Saini M.K."/>
            <person name="Costas A.M.G."/>
            <person name="Tank M."/>
            <person name="Bryant D.A."/>
        </authorList>
    </citation>
    <scope>NUCLEOTIDE SEQUENCE [LARGE SCALE GENOMIC DNA]</scope>
    <source>
        <strain evidence="3 4">N</strain>
    </source>
</reference>
<keyword evidence="1" id="KW-0812">Transmembrane</keyword>
<name>A0ABX8B4B2_9BACT</name>
<organism evidence="3 4">
    <name type="scientific">Chloracidobacterium sp. N</name>
    <dbReference type="NCBI Taxonomy" id="2821540"/>
    <lineage>
        <taxon>Bacteria</taxon>
        <taxon>Pseudomonadati</taxon>
        <taxon>Acidobacteriota</taxon>
        <taxon>Terriglobia</taxon>
        <taxon>Terriglobales</taxon>
        <taxon>Acidobacteriaceae</taxon>
        <taxon>Chloracidobacterium</taxon>
        <taxon>Chloracidobacterium aggregatum</taxon>
    </lineage>
</organism>
<dbReference type="Proteomes" id="UP000677668">
    <property type="component" value="Chromosome 1"/>
</dbReference>
<keyword evidence="1" id="KW-0472">Membrane</keyword>
<dbReference type="InterPro" id="IPR042150">
    <property type="entry name" value="MmRce1-like"/>
</dbReference>
<dbReference type="EMBL" id="CP072642">
    <property type="protein sequence ID" value="QUV94406.1"/>
    <property type="molecule type" value="Genomic_DNA"/>
</dbReference>
<evidence type="ECO:0000313" key="4">
    <source>
        <dbReference type="Proteomes" id="UP000677668"/>
    </source>
</evidence>
<feature type="transmembrane region" description="Helical" evidence="1">
    <location>
        <begin position="196"/>
        <end position="216"/>
    </location>
</feature>
<keyword evidence="3" id="KW-0378">Hydrolase</keyword>
<protein>
    <submittedName>
        <fullName evidence="3">CPBP family intramembrane metalloprotease</fullName>
    </submittedName>
</protein>
<proteinExistence type="predicted"/>
<feature type="transmembrane region" description="Helical" evidence="1">
    <location>
        <begin position="12"/>
        <end position="30"/>
    </location>
</feature>
<feature type="domain" description="CAAX prenyl protease 2/Lysostaphin resistance protein A-like" evidence="2">
    <location>
        <begin position="130"/>
        <end position="233"/>
    </location>
</feature>
<gene>
    <name evidence="3" type="ORF">J8C05_02875</name>
</gene>